<dbReference type="AlphaFoldDB" id="A0A077WHD7"/>
<name>A0A077WHD7_9FUNG</name>
<dbReference type="SUPFAM" id="SSF50978">
    <property type="entry name" value="WD40 repeat-like"/>
    <property type="match status" value="1"/>
</dbReference>
<dbReference type="PROSITE" id="PS00678">
    <property type="entry name" value="WD_REPEATS_1"/>
    <property type="match status" value="1"/>
</dbReference>
<organism evidence="5">
    <name type="scientific">Lichtheimia ramosa</name>
    <dbReference type="NCBI Taxonomy" id="688394"/>
    <lineage>
        <taxon>Eukaryota</taxon>
        <taxon>Fungi</taxon>
        <taxon>Fungi incertae sedis</taxon>
        <taxon>Mucoromycota</taxon>
        <taxon>Mucoromycotina</taxon>
        <taxon>Mucoromycetes</taxon>
        <taxon>Mucorales</taxon>
        <taxon>Lichtheimiaceae</taxon>
        <taxon>Lichtheimia</taxon>
    </lineage>
</organism>
<feature type="repeat" description="WD" evidence="3">
    <location>
        <begin position="888"/>
        <end position="929"/>
    </location>
</feature>
<sequence>MAQSQARRNAWEGLNGRSQADIATNELHVYIYDYCKKHNFQQAAKAFASEANVSTDQMPPVDIPSGFLGDWWGVFWDVYNAKHNEVLASKEAQVYDNYTAMLHSRREEIIQQHRAQQQAVAAQQQQQQQQQQRRASEALRNSPQQQHMLQQPQQQQYPGAGAAGQTPQSVPSQQQPQQHARPSPASSTTSLPTSGMPTHPTPNTNTNPTTNLVHTPQSMPASLPQQHMPGRPPPPPTPVQQHQHASSPSFSPQIMQQQQQQPRMSEPMGAPTPGQPQQQHDMMNSPMVGPQGMPMSQAMLNSQRAAAVAAAGGMQNPMMGINLNGRDFASMTPEERNAIQMQIKRQQMAAAAAAQGNMMRNPNMMNHPGRPGMPMQQQPQQQHPQGGMTPQQQQQMMQAQQQAAAAAAAAAASQQPPHMAQQQPQQQQQQQQQPPATPQQAQSMPPNQQQHAMDMAAARNAAMVQAGNGQPRVTANPSMTMGGPAAAAQMTAAMQNPNAMGNSPFATDPATMNMMMQQMISKGQLPPNMTAQQQMAFRQQQHQRMLAANRARMMQQQQYQQQQQMAAAAAASGAGQGPNPMVTTTPGGMPMTAAQAAAAAAAASGAGGAGSPQDPERAKAIAQYQRQMQFAAAQAAAAAKQQQQSPQTHPNKRPRLNTENEPGTPVNQPGAHPSPQLSNVGSPMMNQQGGKGGAGGGRNMPPQQQGTPMQQRASFTGNQEANNNNGGNQSATTSPQTNRNNKRSTPTQAPQQIPSQQQQQPSSQQQRMQWNTTGMEMGSPASTNVKPETIQSPATVPSASAAVPSSSAAAGANNMSFDLERFMMSDGGDFAEIFAANDDGDAALLMGDGGDMDGFSNSFLASMGGNLGVDGSLSLPVAGQVLQQHGELQGHTNKVMTCAFSPNGQYLVSGGRDKHILVWGVHEKTKLYDLGGHGGVISCVRWSPDDRNLVATASYDKSIRIWDIGSALSGNAATAKQILMYERRISVVAIDFCPGRPEIICSMDQEGELDIWNMNTQQTEKRFKMPLQTVGPNPLRCHPRDSNIVACAVGNQLYVVNVTNAKNNGTGNDAAIRTITTEDSKNISALDWSPDGNFLVTCSEGHVAVYDASHWKMLVSQSVPGKISSCAFANSDGDCSPDKLRVVFGEYEAVYIWQCGVSGAQPKQAGTQPGTVACIACASMDNTQVVATASHSIKDKNLILWTL</sequence>
<feature type="compositionally biased region" description="Low complexity" evidence="4">
    <location>
        <begin position="120"/>
        <end position="133"/>
    </location>
</feature>
<feature type="compositionally biased region" description="Low complexity" evidence="4">
    <location>
        <begin position="744"/>
        <end position="766"/>
    </location>
</feature>
<dbReference type="Pfam" id="PF00400">
    <property type="entry name" value="WD40"/>
    <property type="match status" value="3"/>
</dbReference>
<proteinExistence type="predicted"/>
<dbReference type="OrthoDB" id="5600002at2759"/>
<dbReference type="InterPro" id="IPR036322">
    <property type="entry name" value="WD40_repeat_dom_sf"/>
</dbReference>
<dbReference type="PROSITE" id="PS50082">
    <property type="entry name" value="WD_REPEATS_2"/>
    <property type="match status" value="2"/>
</dbReference>
<gene>
    <name evidence="5" type="ORF">LRAMOSA08545</name>
</gene>
<dbReference type="PANTHER" id="PTHR44376">
    <property type="entry name" value="TRANSCRIPTIONAL REGULATOR OF FILAMENTOUS GROWTH FLO8"/>
    <property type="match status" value="1"/>
</dbReference>
<feature type="compositionally biased region" description="Polar residues" evidence="4">
    <location>
        <begin position="675"/>
        <end position="688"/>
    </location>
</feature>
<dbReference type="InterPro" id="IPR044716">
    <property type="entry name" value="LEUNIG-like"/>
</dbReference>
<dbReference type="SMART" id="SM00320">
    <property type="entry name" value="WD40"/>
    <property type="match status" value="4"/>
</dbReference>
<evidence type="ECO:0000256" key="3">
    <source>
        <dbReference type="PROSITE-ProRule" id="PRU00221"/>
    </source>
</evidence>
<accession>A0A077WHD7</accession>
<feature type="compositionally biased region" description="Low complexity" evidence="4">
    <location>
        <begin position="239"/>
        <end position="268"/>
    </location>
</feature>
<dbReference type="Gene3D" id="2.130.10.10">
    <property type="entry name" value="YVTN repeat-like/Quinoprotein amine dehydrogenase"/>
    <property type="match status" value="2"/>
</dbReference>
<feature type="repeat" description="WD" evidence="3">
    <location>
        <begin position="930"/>
        <end position="964"/>
    </location>
</feature>
<protein>
    <recommendedName>
        <fullName evidence="6">LisH domain-containing protein</fullName>
    </recommendedName>
</protein>
<evidence type="ECO:0000256" key="4">
    <source>
        <dbReference type="SAM" id="MobiDB-lite"/>
    </source>
</evidence>
<reference evidence="5" key="1">
    <citation type="journal article" date="2014" name="Genome Announc.">
        <title>De novo whole-genome sequence and genome annotation of Lichtheimia ramosa.</title>
        <authorList>
            <person name="Linde J."/>
            <person name="Schwartze V."/>
            <person name="Binder U."/>
            <person name="Lass-Florl C."/>
            <person name="Voigt K."/>
            <person name="Horn F."/>
        </authorList>
    </citation>
    <scope>NUCLEOTIDE SEQUENCE</scope>
    <source>
        <strain evidence="5">JMRC FSU:6197</strain>
    </source>
</reference>
<feature type="region of interest" description="Disordered" evidence="4">
    <location>
        <begin position="359"/>
        <end position="455"/>
    </location>
</feature>
<dbReference type="PANTHER" id="PTHR44376:SF5">
    <property type="entry name" value="TRANSCRIPTIONAL COREPRESSOR LEUNIG ISOFORM X1"/>
    <property type="match status" value="1"/>
</dbReference>
<evidence type="ECO:0000256" key="1">
    <source>
        <dbReference type="ARBA" id="ARBA00022574"/>
    </source>
</evidence>
<feature type="compositionally biased region" description="Low complexity" evidence="4">
    <location>
        <begin position="632"/>
        <end position="644"/>
    </location>
</feature>
<dbReference type="SMART" id="SM00667">
    <property type="entry name" value="LisH"/>
    <property type="match status" value="1"/>
</dbReference>
<dbReference type="Pfam" id="PF08513">
    <property type="entry name" value="LisH"/>
    <property type="match status" value="1"/>
</dbReference>
<feature type="compositionally biased region" description="Low complexity" evidence="4">
    <location>
        <begin position="143"/>
        <end position="211"/>
    </location>
</feature>
<keyword evidence="2" id="KW-0677">Repeat</keyword>
<dbReference type="GO" id="GO:0003714">
    <property type="term" value="F:transcription corepressor activity"/>
    <property type="evidence" value="ECO:0007669"/>
    <property type="project" value="InterPro"/>
</dbReference>
<dbReference type="InterPro" id="IPR019775">
    <property type="entry name" value="WD40_repeat_CS"/>
</dbReference>
<keyword evidence="1 3" id="KW-0853">WD repeat</keyword>
<feature type="region of interest" description="Disordered" evidence="4">
    <location>
        <begin position="632"/>
        <end position="802"/>
    </location>
</feature>
<evidence type="ECO:0008006" key="6">
    <source>
        <dbReference type="Google" id="ProtNLM"/>
    </source>
</evidence>
<feature type="compositionally biased region" description="Low complexity" evidence="4">
    <location>
        <begin position="792"/>
        <end position="802"/>
    </location>
</feature>
<feature type="compositionally biased region" description="Gly residues" evidence="4">
    <location>
        <begin position="689"/>
        <end position="698"/>
    </location>
</feature>
<feature type="region of interest" description="Disordered" evidence="4">
    <location>
        <begin position="570"/>
        <end position="589"/>
    </location>
</feature>
<dbReference type="PROSITE" id="PS50896">
    <property type="entry name" value="LISH"/>
    <property type="match status" value="1"/>
</dbReference>
<feature type="region of interest" description="Disordered" evidence="4">
    <location>
        <begin position="120"/>
        <end position="282"/>
    </location>
</feature>
<dbReference type="InterPro" id="IPR001680">
    <property type="entry name" value="WD40_rpt"/>
</dbReference>
<dbReference type="InterPro" id="IPR015943">
    <property type="entry name" value="WD40/YVTN_repeat-like_dom_sf"/>
</dbReference>
<evidence type="ECO:0000256" key="2">
    <source>
        <dbReference type="ARBA" id="ARBA00022737"/>
    </source>
</evidence>
<dbReference type="InterPro" id="IPR006594">
    <property type="entry name" value="LisH"/>
</dbReference>
<feature type="compositionally biased region" description="Low complexity" evidence="4">
    <location>
        <begin position="700"/>
        <end position="734"/>
    </location>
</feature>
<dbReference type="PROSITE" id="PS50294">
    <property type="entry name" value="WD_REPEATS_REGION"/>
    <property type="match status" value="2"/>
</dbReference>
<evidence type="ECO:0000313" key="5">
    <source>
        <dbReference type="EMBL" id="CDS06017.1"/>
    </source>
</evidence>
<feature type="compositionally biased region" description="Polar residues" evidence="4">
    <location>
        <begin position="767"/>
        <end position="791"/>
    </location>
</feature>
<dbReference type="EMBL" id="LK023318">
    <property type="protein sequence ID" value="CDS06017.1"/>
    <property type="molecule type" value="Genomic_DNA"/>
</dbReference>
<feature type="compositionally biased region" description="Polar residues" evidence="4">
    <location>
        <begin position="657"/>
        <end position="667"/>
    </location>
</feature>